<keyword evidence="10" id="KW-1185">Reference proteome</keyword>
<evidence type="ECO:0000256" key="2">
    <source>
        <dbReference type="ARBA" id="ARBA00009254"/>
    </source>
</evidence>
<evidence type="ECO:0000256" key="7">
    <source>
        <dbReference type="ARBA" id="ARBA00035399"/>
    </source>
</evidence>
<accession>A0AAF0INW0</accession>
<dbReference type="SUPFAM" id="SSF46561">
    <property type="entry name" value="Ribosomal protein L29 (L29p)"/>
    <property type="match status" value="1"/>
</dbReference>
<feature type="compositionally biased region" description="Basic and acidic residues" evidence="8">
    <location>
        <begin position="148"/>
        <end position="159"/>
    </location>
</feature>
<dbReference type="InterPro" id="IPR036049">
    <property type="entry name" value="Ribosomal_uL29_sf"/>
</dbReference>
<dbReference type="Pfam" id="PF06984">
    <property type="entry name" value="MRP-L47"/>
    <property type="match status" value="1"/>
</dbReference>
<dbReference type="GO" id="GO:0032543">
    <property type="term" value="P:mitochondrial translation"/>
    <property type="evidence" value="ECO:0007669"/>
    <property type="project" value="TreeGrafter"/>
</dbReference>
<comment type="subcellular location">
    <subcellularLocation>
        <location evidence="1">Mitochondrion</location>
    </subcellularLocation>
</comment>
<evidence type="ECO:0000256" key="1">
    <source>
        <dbReference type="ARBA" id="ARBA00004173"/>
    </source>
</evidence>
<dbReference type="PANTHER" id="PTHR21183:SF18">
    <property type="entry name" value="LARGE RIBOSOMAL SUBUNIT PROTEIN UL29M"/>
    <property type="match status" value="1"/>
</dbReference>
<dbReference type="GO" id="GO:0003735">
    <property type="term" value="F:structural constituent of ribosome"/>
    <property type="evidence" value="ECO:0007669"/>
    <property type="project" value="InterPro"/>
</dbReference>
<dbReference type="EMBL" id="CP119951">
    <property type="protein sequence ID" value="WFC94185.1"/>
    <property type="molecule type" value="Genomic_DNA"/>
</dbReference>
<proteinExistence type="inferred from homology"/>
<protein>
    <recommendedName>
        <fullName evidence="6">Large ribosomal subunit protein uL29m</fullName>
    </recommendedName>
    <alternativeName>
        <fullName evidence="7">54S ribosomal protein L4, mitochondrial</fullName>
    </alternativeName>
</protein>
<organism evidence="9 10">
    <name type="scientific">Malassezia brasiliensis</name>
    <dbReference type="NCBI Taxonomy" id="1821822"/>
    <lineage>
        <taxon>Eukaryota</taxon>
        <taxon>Fungi</taxon>
        <taxon>Dikarya</taxon>
        <taxon>Basidiomycota</taxon>
        <taxon>Ustilaginomycotina</taxon>
        <taxon>Malasseziomycetes</taxon>
        <taxon>Malasseziales</taxon>
        <taxon>Malasseziaceae</taxon>
        <taxon>Malassezia</taxon>
    </lineage>
</organism>
<evidence type="ECO:0000256" key="8">
    <source>
        <dbReference type="SAM" id="MobiDB-lite"/>
    </source>
</evidence>
<evidence type="ECO:0000256" key="4">
    <source>
        <dbReference type="ARBA" id="ARBA00023128"/>
    </source>
</evidence>
<dbReference type="Proteomes" id="UP001216638">
    <property type="component" value="Chromosome 1"/>
</dbReference>
<comment type="similarity">
    <text evidence="2">Belongs to the universal ribosomal protein uL29 family.</text>
</comment>
<evidence type="ECO:0000256" key="6">
    <source>
        <dbReference type="ARBA" id="ARBA00035289"/>
    </source>
</evidence>
<keyword evidence="3 9" id="KW-0689">Ribosomal protein</keyword>
<dbReference type="InterPro" id="IPR038340">
    <property type="entry name" value="MRP-L47_sf"/>
</dbReference>
<dbReference type="AlphaFoldDB" id="A0AAF0INW0"/>
<reference evidence="9" key="1">
    <citation type="submission" date="2023-03" db="EMBL/GenBank/DDBJ databases">
        <title>Mating type loci evolution in Malassezia.</title>
        <authorList>
            <person name="Coelho M.A."/>
        </authorList>
    </citation>
    <scope>NUCLEOTIDE SEQUENCE</scope>
    <source>
        <strain evidence="9">CBS 14135</strain>
    </source>
</reference>
<evidence type="ECO:0000256" key="3">
    <source>
        <dbReference type="ARBA" id="ARBA00022980"/>
    </source>
</evidence>
<dbReference type="PANTHER" id="PTHR21183">
    <property type="entry name" value="RIBOSOMAL PROTEIN L47, MITOCHONDRIAL-RELATED"/>
    <property type="match status" value="1"/>
</dbReference>
<dbReference type="GO" id="GO:0005762">
    <property type="term" value="C:mitochondrial large ribosomal subunit"/>
    <property type="evidence" value="ECO:0007669"/>
    <property type="project" value="TreeGrafter"/>
</dbReference>
<sequence>MAGTPTPKDPIEVARLYPDHPLMQFFQRVPVEVPKAGTEGKHADERDTLFVPQAVTEADLGKDNSSRSWLAPELRRKSSADLHNLWYVLLMERNRLATSWEEIKRNNAEGAAHMLGESLSYRHHRVRKSMARIKFVLNERRLALIDAQRRAREEQSAEPKEDDGDLFETSQTASN</sequence>
<feature type="region of interest" description="Disordered" evidence="8">
    <location>
        <begin position="148"/>
        <end position="175"/>
    </location>
</feature>
<dbReference type="Gene3D" id="6.10.330.20">
    <property type="match status" value="1"/>
</dbReference>
<evidence type="ECO:0000313" key="9">
    <source>
        <dbReference type="EMBL" id="WFC94185.1"/>
    </source>
</evidence>
<name>A0AAF0INW0_9BASI</name>
<dbReference type="InterPro" id="IPR010729">
    <property type="entry name" value="Ribosomal_uL29_mit"/>
</dbReference>
<keyword evidence="4" id="KW-0496">Mitochondrion</keyword>
<keyword evidence="5" id="KW-0687">Ribonucleoprotein</keyword>
<gene>
    <name evidence="9" type="primary">MRPL4</name>
    <name evidence="9" type="ORF">MBRA1_000818</name>
</gene>
<evidence type="ECO:0000313" key="10">
    <source>
        <dbReference type="Proteomes" id="UP001216638"/>
    </source>
</evidence>
<evidence type="ECO:0000256" key="5">
    <source>
        <dbReference type="ARBA" id="ARBA00023274"/>
    </source>
</evidence>